<dbReference type="InterPro" id="IPR011993">
    <property type="entry name" value="PH-like_dom_sf"/>
</dbReference>
<feature type="compositionally biased region" description="Low complexity" evidence="1">
    <location>
        <begin position="93"/>
        <end position="115"/>
    </location>
</feature>
<dbReference type="InParanoid" id="A0A5J5EPZ0"/>
<comment type="caution">
    <text evidence="3">The sequence shown here is derived from an EMBL/GenBank/DDBJ whole genome shotgun (WGS) entry which is preliminary data.</text>
</comment>
<feature type="compositionally biased region" description="Polar residues" evidence="1">
    <location>
        <begin position="77"/>
        <end position="88"/>
    </location>
</feature>
<dbReference type="InterPro" id="IPR053074">
    <property type="entry name" value="NPC_Nucleoporin"/>
</dbReference>
<organism evidence="3 4">
    <name type="scientific">Sphaerosporella brunnea</name>
    <dbReference type="NCBI Taxonomy" id="1250544"/>
    <lineage>
        <taxon>Eukaryota</taxon>
        <taxon>Fungi</taxon>
        <taxon>Dikarya</taxon>
        <taxon>Ascomycota</taxon>
        <taxon>Pezizomycotina</taxon>
        <taxon>Pezizomycetes</taxon>
        <taxon>Pezizales</taxon>
        <taxon>Pyronemataceae</taxon>
        <taxon>Sphaerosporella</taxon>
    </lineage>
</organism>
<dbReference type="EMBL" id="VXIS01000171">
    <property type="protein sequence ID" value="KAA8899171.1"/>
    <property type="molecule type" value="Genomic_DNA"/>
</dbReference>
<gene>
    <name evidence="3" type="ORF">FN846DRAFT_185933</name>
</gene>
<feature type="domain" description="RanBD1" evidence="2">
    <location>
        <begin position="139"/>
        <end position="187"/>
    </location>
</feature>
<dbReference type="SUPFAM" id="SSF50729">
    <property type="entry name" value="PH domain-like"/>
    <property type="match status" value="1"/>
</dbReference>
<name>A0A5J5EPZ0_9PEZI</name>
<dbReference type="CDD" id="cd13170">
    <property type="entry name" value="RanBD_NUP50"/>
    <property type="match status" value="1"/>
</dbReference>
<dbReference type="PROSITE" id="PS50196">
    <property type="entry name" value="RANBD1"/>
    <property type="match status" value="1"/>
</dbReference>
<dbReference type="Gene3D" id="2.30.29.30">
    <property type="entry name" value="Pleckstrin-homology domain (PH domain)/Phosphotyrosine-binding domain (PTB)"/>
    <property type="match status" value="1"/>
</dbReference>
<protein>
    <recommendedName>
        <fullName evidence="2">RanBD1 domain-containing protein</fullName>
    </recommendedName>
</protein>
<dbReference type="AlphaFoldDB" id="A0A5J5EPZ0"/>
<evidence type="ECO:0000313" key="4">
    <source>
        <dbReference type="Proteomes" id="UP000326924"/>
    </source>
</evidence>
<dbReference type="SMART" id="SM00160">
    <property type="entry name" value="RanBD"/>
    <property type="match status" value="1"/>
</dbReference>
<dbReference type="InterPro" id="IPR000156">
    <property type="entry name" value="Ran_bind_dom"/>
</dbReference>
<proteinExistence type="predicted"/>
<keyword evidence="4" id="KW-1185">Reference proteome</keyword>
<evidence type="ECO:0000259" key="2">
    <source>
        <dbReference type="PROSITE" id="PS50196"/>
    </source>
</evidence>
<evidence type="ECO:0000256" key="1">
    <source>
        <dbReference type="SAM" id="MobiDB-lite"/>
    </source>
</evidence>
<accession>A0A5J5EPZ0</accession>
<feature type="region of interest" description="Disordered" evidence="1">
    <location>
        <begin position="1"/>
        <end position="144"/>
    </location>
</feature>
<reference evidence="3 4" key="1">
    <citation type="submission" date="2019-09" db="EMBL/GenBank/DDBJ databases">
        <title>Draft genome of the ectomycorrhizal ascomycete Sphaerosporella brunnea.</title>
        <authorList>
            <consortium name="DOE Joint Genome Institute"/>
            <person name="Benucci G.M."/>
            <person name="Marozzi G."/>
            <person name="Antonielli L."/>
            <person name="Sanchez S."/>
            <person name="Marco P."/>
            <person name="Wang X."/>
            <person name="Falini L.B."/>
            <person name="Barry K."/>
            <person name="Haridas S."/>
            <person name="Lipzen A."/>
            <person name="Labutti K."/>
            <person name="Grigoriev I.V."/>
            <person name="Murat C."/>
            <person name="Martin F."/>
            <person name="Albertini E."/>
            <person name="Donnini D."/>
            <person name="Bonito G."/>
        </authorList>
    </citation>
    <scope>NUCLEOTIDE SEQUENCE [LARGE SCALE GENOMIC DNA]</scope>
    <source>
        <strain evidence="3 4">Sb_GMNB300</strain>
    </source>
</reference>
<dbReference type="OrthoDB" id="185618at2759"/>
<dbReference type="Proteomes" id="UP000326924">
    <property type="component" value="Unassembled WGS sequence"/>
</dbReference>
<dbReference type="PANTHER" id="PTHR38697:SF1">
    <property type="entry name" value="NUCLEAR PORE COMPLEX PROTEIN SIMILAR TO S. CEREVISIAE NUP2 (EUROFUNG)"/>
    <property type="match status" value="1"/>
</dbReference>
<dbReference type="Pfam" id="PF00638">
    <property type="entry name" value="Ran_BP1"/>
    <property type="match status" value="1"/>
</dbReference>
<evidence type="ECO:0000313" key="3">
    <source>
        <dbReference type="EMBL" id="KAA8899171.1"/>
    </source>
</evidence>
<dbReference type="PANTHER" id="PTHR38697">
    <property type="entry name" value="NUCLEAR PORE COMPLEX PROTEIN SIMILAR TO S. CEREVISIAE NUP2 (EUROFUNG)"/>
    <property type="match status" value="1"/>
</dbReference>
<sequence>MKDDDSAPTQNKSGGLFGRITPPKDTGFKVGGPSFAGAGDQTWSPDKGFKFAPAPASGGLFGTSTSTNGNSKGGLFGNTNGSSASSGLFGSKPASAPAATATATSTTSAEASASENEGGEPSDAPPPTQESTLSLQGPGEEDEDSMFEVRALVYDMSKGAMTKAGVGALRVLKNRNNGKARIIVRSDIGKVLVNVALLKKVTYSLQDKRCLKTPEFLPGGGMKMWGLRVGKEEKAEELRKVVEEVKGC</sequence>